<organism evidence="3 4">
    <name type="scientific">Kordiimonas lipolytica</name>
    <dbReference type="NCBI Taxonomy" id="1662421"/>
    <lineage>
        <taxon>Bacteria</taxon>
        <taxon>Pseudomonadati</taxon>
        <taxon>Pseudomonadota</taxon>
        <taxon>Alphaproteobacteria</taxon>
        <taxon>Kordiimonadales</taxon>
        <taxon>Kordiimonadaceae</taxon>
        <taxon>Kordiimonas</taxon>
    </lineage>
</organism>
<feature type="transmembrane region" description="Helical" evidence="1">
    <location>
        <begin position="149"/>
        <end position="169"/>
    </location>
</feature>
<keyword evidence="1" id="KW-1133">Transmembrane helix</keyword>
<gene>
    <name evidence="3" type="ORF">ACFO5Q_18730</name>
</gene>
<reference evidence="4" key="1">
    <citation type="journal article" date="2019" name="Int. J. Syst. Evol. Microbiol.">
        <title>The Global Catalogue of Microorganisms (GCM) 10K type strain sequencing project: providing services to taxonomists for standard genome sequencing and annotation.</title>
        <authorList>
            <consortium name="The Broad Institute Genomics Platform"/>
            <consortium name="The Broad Institute Genome Sequencing Center for Infectious Disease"/>
            <person name="Wu L."/>
            <person name="Ma J."/>
        </authorList>
    </citation>
    <scope>NUCLEOTIDE SEQUENCE [LARGE SCALE GENOMIC DNA]</scope>
    <source>
        <strain evidence="4">CGMCC 1.15304</strain>
    </source>
</reference>
<dbReference type="Pfam" id="PF11127">
    <property type="entry name" value="YgaP-like_TM"/>
    <property type="match status" value="1"/>
</dbReference>
<dbReference type="Pfam" id="PF00581">
    <property type="entry name" value="Rhodanese"/>
    <property type="match status" value="1"/>
</dbReference>
<protein>
    <submittedName>
        <fullName evidence="3">Rhodanese-like domain-containing protein</fullName>
    </submittedName>
</protein>
<dbReference type="InterPro" id="IPR001763">
    <property type="entry name" value="Rhodanese-like_dom"/>
</dbReference>
<evidence type="ECO:0000256" key="1">
    <source>
        <dbReference type="SAM" id="Phobius"/>
    </source>
</evidence>
<sequence length="176" mass="18486">MKNLKMISVEAFKKAHDAGACETLIDVRTGAEFEACHVQGAKLFPLQSLKPTEILQAVEGSDAPLYILCKAGGRAKKAAEAIAPHTDRDVLVVEGGTDACVTGGLPVNRNKETMSLERQVRIATGSLVVVGAILSMTVAPGFIWLSAAVGAGLVFAGVTDSCAMGMMLARMPWNRS</sequence>
<evidence type="ECO:0000313" key="3">
    <source>
        <dbReference type="EMBL" id="MFC4349892.1"/>
    </source>
</evidence>
<dbReference type="Gene3D" id="3.40.250.10">
    <property type="entry name" value="Rhodanese-like domain"/>
    <property type="match status" value="1"/>
</dbReference>
<proteinExistence type="predicted"/>
<dbReference type="SMART" id="SM00450">
    <property type="entry name" value="RHOD"/>
    <property type="match status" value="1"/>
</dbReference>
<keyword evidence="1" id="KW-0812">Transmembrane</keyword>
<keyword evidence="1" id="KW-0472">Membrane</keyword>
<comment type="caution">
    <text evidence="3">The sequence shown here is derived from an EMBL/GenBank/DDBJ whole genome shotgun (WGS) entry which is preliminary data.</text>
</comment>
<accession>A0ABV8UF74</accession>
<feature type="transmembrane region" description="Helical" evidence="1">
    <location>
        <begin position="120"/>
        <end position="143"/>
    </location>
</feature>
<feature type="domain" description="Rhodanese" evidence="2">
    <location>
        <begin position="23"/>
        <end position="109"/>
    </location>
</feature>
<keyword evidence="4" id="KW-1185">Reference proteome</keyword>
<evidence type="ECO:0000259" key="2">
    <source>
        <dbReference type="PROSITE" id="PS50206"/>
    </source>
</evidence>
<dbReference type="Gene3D" id="6.10.140.1340">
    <property type="match status" value="1"/>
</dbReference>
<dbReference type="Proteomes" id="UP001595776">
    <property type="component" value="Unassembled WGS sequence"/>
</dbReference>
<name>A0ABV8UF74_9PROT</name>
<dbReference type="EMBL" id="JBHSCR010000036">
    <property type="protein sequence ID" value="MFC4349892.1"/>
    <property type="molecule type" value="Genomic_DNA"/>
</dbReference>
<dbReference type="CDD" id="cd00158">
    <property type="entry name" value="RHOD"/>
    <property type="match status" value="1"/>
</dbReference>
<dbReference type="SUPFAM" id="SSF52821">
    <property type="entry name" value="Rhodanese/Cell cycle control phosphatase"/>
    <property type="match status" value="1"/>
</dbReference>
<evidence type="ECO:0000313" key="4">
    <source>
        <dbReference type="Proteomes" id="UP001595776"/>
    </source>
</evidence>
<dbReference type="InterPro" id="IPR021309">
    <property type="entry name" value="YgaP-like_TM"/>
</dbReference>
<dbReference type="PROSITE" id="PS50206">
    <property type="entry name" value="RHODANESE_3"/>
    <property type="match status" value="1"/>
</dbReference>
<dbReference type="InterPro" id="IPR036873">
    <property type="entry name" value="Rhodanese-like_dom_sf"/>
</dbReference>
<dbReference type="RefSeq" id="WP_068144331.1">
    <property type="nucleotide sequence ID" value="NZ_JBHSCR010000036.1"/>
</dbReference>